<dbReference type="Proteomes" id="UP000785679">
    <property type="component" value="Unassembled WGS sequence"/>
</dbReference>
<name>A0A8J8P149_HALGN</name>
<keyword evidence="1" id="KW-0812">Transmembrane</keyword>
<accession>A0A8J8P149</accession>
<evidence type="ECO:0000313" key="2">
    <source>
        <dbReference type="EMBL" id="TNV85358.1"/>
    </source>
</evidence>
<evidence type="ECO:0000313" key="3">
    <source>
        <dbReference type="Proteomes" id="UP000785679"/>
    </source>
</evidence>
<keyword evidence="1" id="KW-1133">Transmembrane helix</keyword>
<reference evidence="2" key="1">
    <citation type="submission" date="2019-06" db="EMBL/GenBank/DDBJ databases">
        <authorList>
            <person name="Zheng W."/>
        </authorList>
    </citation>
    <scope>NUCLEOTIDE SEQUENCE</scope>
    <source>
        <strain evidence="2">QDHG01</strain>
    </source>
</reference>
<keyword evidence="1" id="KW-0472">Membrane</keyword>
<proteinExistence type="predicted"/>
<sequence length="73" mass="8427">MFQYFSNSRQSALIEYLHLVIGISISNDMTFHQLQKPSKTSTIMKAQFSKILPQMFSVLIVITFGLSHFEIDQ</sequence>
<gene>
    <name evidence="2" type="ORF">FGO68_gene941</name>
</gene>
<feature type="transmembrane region" description="Helical" evidence="1">
    <location>
        <begin position="51"/>
        <end position="69"/>
    </location>
</feature>
<dbReference type="AlphaFoldDB" id="A0A8J8P149"/>
<dbReference type="EMBL" id="RRYP01001896">
    <property type="protein sequence ID" value="TNV85358.1"/>
    <property type="molecule type" value="Genomic_DNA"/>
</dbReference>
<comment type="caution">
    <text evidence="2">The sequence shown here is derived from an EMBL/GenBank/DDBJ whole genome shotgun (WGS) entry which is preliminary data.</text>
</comment>
<keyword evidence="3" id="KW-1185">Reference proteome</keyword>
<organism evidence="2 3">
    <name type="scientific">Halteria grandinella</name>
    <dbReference type="NCBI Taxonomy" id="5974"/>
    <lineage>
        <taxon>Eukaryota</taxon>
        <taxon>Sar</taxon>
        <taxon>Alveolata</taxon>
        <taxon>Ciliophora</taxon>
        <taxon>Intramacronucleata</taxon>
        <taxon>Spirotrichea</taxon>
        <taxon>Stichotrichia</taxon>
        <taxon>Sporadotrichida</taxon>
        <taxon>Halteriidae</taxon>
        <taxon>Halteria</taxon>
    </lineage>
</organism>
<feature type="transmembrane region" description="Helical" evidence="1">
    <location>
        <begin position="12"/>
        <end position="31"/>
    </location>
</feature>
<protein>
    <submittedName>
        <fullName evidence="2">Uncharacterized protein</fullName>
    </submittedName>
</protein>
<evidence type="ECO:0000256" key="1">
    <source>
        <dbReference type="SAM" id="Phobius"/>
    </source>
</evidence>